<evidence type="ECO:0000313" key="2">
    <source>
        <dbReference type="EMBL" id="KAK7750861.1"/>
    </source>
</evidence>
<accession>A0AAN9YNJ1</accession>
<feature type="region of interest" description="Disordered" evidence="1">
    <location>
        <begin position="1"/>
        <end position="44"/>
    </location>
</feature>
<feature type="region of interest" description="Disordered" evidence="1">
    <location>
        <begin position="60"/>
        <end position="99"/>
    </location>
</feature>
<dbReference type="Proteomes" id="UP001320420">
    <property type="component" value="Unassembled WGS sequence"/>
</dbReference>
<protein>
    <submittedName>
        <fullName evidence="2">Uncharacterized protein</fullName>
    </submittedName>
</protein>
<feature type="compositionally biased region" description="Low complexity" evidence="1">
    <location>
        <begin position="17"/>
        <end position="33"/>
    </location>
</feature>
<feature type="compositionally biased region" description="Basic and acidic residues" evidence="1">
    <location>
        <begin position="74"/>
        <end position="87"/>
    </location>
</feature>
<proteinExistence type="predicted"/>
<gene>
    <name evidence="2" type="ORF">SLS62_007260</name>
</gene>
<organism evidence="2 3">
    <name type="scientific">Diatrype stigma</name>
    <dbReference type="NCBI Taxonomy" id="117547"/>
    <lineage>
        <taxon>Eukaryota</taxon>
        <taxon>Fungi</taxon>
        <taxon>Dikarya</taxon>
        <taxon>Ascomycota</taxon>
        <taxon>Pezizomycotina</taxon>
        <taxon>Sordariomycetes</taxon>
        <taxon>Xylariomycetidae</taxon>
        <taxon>Xylariales</taxon>
        <taxon>Diatrypaceae</taxon>
        <taxon>Diatrype</taxon>
    </lineage>
</organism>
<sequence length="117" mass="12193">MVPPSCRRCSGYDATPSSASSRNNSGSSSSSSNTGARLYQSEADPAAAAAAAETVDVDVARDGSGGRGILTRFSSEHVPEERRRAERSSNSSGSIALDPVPSQYKEAQIIFDGISYC</sequence>
<reference evidence="2 3" key="1">
    <citation type="submission" date="2024-02" db="EMBL/GenBank/DDBJ databases">
        <title>De novo assembly and annotation of 12 fungi associated with fruit tree decline syndrome in Ontario, Canada.</title>
        <authorList>
            <person name="Sulman M."/>
            <person name="Ellouze W."/>
            <person name="Ilyukhin E."/>
        </authorList>
    </citation>
    <scope>NUCLEOTIDE SEQUENCE [LARGE SCALE GENOMIC DNA]</scope>
    <source>
        <strain evidence="2 3">M11/M66-122</strain>
    </source>
</reference>
<dbReference type="AlphaFoldDB" id="A0AAN9YNJ1"/>
<evidence type="ECO:0000313" key="3">
    <source>
        <dbReference type="Proteomes" id="UP001320420"/>
    </source>
</evidence>
<comment type="caution">
    <text evidence="2">The sequence shown here is derived from an EMBL/GenBank/DDBJ whole genome shotgun (WGS) entry which is preliminary data.</text>
</comment>
<dbReference type="EMBL" id="JAKJXP020000058">
    <property type="protein sequence ID" value="KAK7750861.1"/>
    <property type="molecule type" value="Genomic_DNA"/>
</dbReference>
<evidence type="ECO:0000256" key="1">
    <source>
        <dbReference type="SAM" id="MobiDB-lite"/>
    </source>
</evidence>
<keyword evidence="3" id="KW-1185">Reference proteome</keyword>
<name>A0AAN9YNJ1_9PEZI</name>